<accession>A0AAD0TR49</accession>
<dbReference type="InterPro" id="IPR018878">
    <property type="entry name" value="ORF6C_dom"/>
</dbReference>
<feature type="domain" description="KilA-N DNA-binding" evidence="1">
    <location>
        <begin position="9"/>
        <end position="93"/>
    </location>
</feature>
<protein>
    <recommendedName>
        <fullName evidence="5">Antirepressor</fullName>
    </recommendedName>
</protein>
<evidence type="ECO:0008006" key="5">
    <source>
        <dbReference type="Google" id="ProtNLM"/>
    </source>
</evidence>
<evidence type="ECO:0000259" key="1">
    <source>
        <dbReference type="Pfam" id="PF10543"/>
    </source>
</evidence>
<dbReference type="InterPro" id="IPR018873">
    <property type="entry name" value="KilA-N_DNA-bd_domain"/>
</dbReference>
<evidence type="ECO:0000313" key="4">
    <source>
        <dbReference type="Proteomes" id="UP000277896"/>
    </source>
</evidence>
<evidence type="ECO:0000313" key="3">
    <source>
        <dbReference type="EMBL" id="AYJ40095.1"/>
    </source>
</evidence>
<sequence>MIHMQEVQQVKFNGDLILTTEQLAEFYGTTSRRIQENFKRNKDKFIEGKHFYLVANDLLKQFKDQYAKSGLVNEHVSSLYLWTKRGASRHSKMLGTDQAWDMFDELEENYFNPKQFALPTSPREIARLALQANEETNQRLDSVEGDVKDLKENQVIPNPEYSALSRRVNQRVSEVAHSYGHITKKQRGELFKDINGGVKKIANVSARSMLRKKDYQMVMDFINDWEPSTATKTIIRQTSLRFDKEPA</sequence>
<proteinExistence type="predicted"/>
<feature type="domain" description="ORF6C" evidence="2">
    <location>
        <begin position="128"/>
        <end position="234"/>
    </location>
</feature>
<organism evidence="3 4">
    <name type="scientific">Lactiplantibacillus paraplantarum</name>
    <dbReference type="NCBI Taxonomy" id="60520"/>
    <lineage>
        <taxon>Bacteria</taxon>
        <taxon>Bacillati</taxon>
        <taxon>Bacillota</taxon>
        <taxon>Bacilli</taxon>
        <taxon>Lactobacillales</taxon>
        <taxon>Lactobacillaceae</taxon>
        <taxon>Lactiplantibacillus</taxon>
    </lineage>
</organism>
<dbReference type="Proteomes" id="UP000277896">
    <property type="component" value="Chromosome"/>
</dbReference>
<name>A0AAD0TR49_9LACO</name>
<dbReference type="Pfam" id="PF10552">
    <property type="entry name" value="ORF6C"/>
    <property type="match status" value="1"/>
</dbReference>
<gene>
    <name evidence="3" type="ORF">LP667_04680</name>
</gene>
<dbReference type="AlphaFoldDB" id="A0AAD0TR49"/>
<dbReference type="EMBL" id="CP032744">
    <property type="protein sequence ID" value="AYJ40095.1"/>
    <property type="molecule type" value="Genomic_DNA"/>
</dbReference>
<reference evidence="3 4" key="1">
    <citation type="submission" date="2018-10" db="EMBL/GenBank/DDBJ databases">
        <title>Genome seuquencing of Lactobacillus species.</title>
        <authorList>
            <person name="Baek C."/>
            <person name="Yi H."/>
        </authorList>
    </citation>
    <scope>NUCLEOTIDE SEQUENCE [LARGE SCALE GENOMIC DNA]</scope>
    <source>
        <strain evidence="3 4">DSM 10667</strain>
    </source>
</reference>
<evidence type="ECO:0000259" key="2">
    <source>
        <dbReference type="Pfam" id="PF10552"/>
    </source>
</evidence>
<dbReference type="Pfam" id="PF10543">
    <property type="entry name" value="ORF6N"/>
    <property type="match status" value="1"/>
</dbReference>